<proteinExistence type="predicted"/>
<dbReference type="EMBL" id="JAMZMK010009236">
    <property type="protein sequence ID" value="KAI7736572.1"/>
    <property type="molecule type" value="Genomic_DNA"/>
</dbReference>
<protein>
    <submittedName>
        <fullName evidence="1">Uncharacterized protein</fullName>
    </submittedName>
</protein>
<accession>A0AAD5GC22</accession>
<evidence type="ECO:0000313" key="2">
    <source>
        <dbReference type="Proteomes" id="UP001206925"/>
    </source>
</evidence>
<name>A0AAD5GC22_AMBAR</name>
<organism evidence="1 2">
    <name type="scientific">Ambrosia artemisiifolia</name>
    <name type="common">Common ragweed</name>
    <dbReference type="NCBI Taxonomy" id="4212"/>
    <lineage>
        <taxon>Eukaryota</taxon>
        <taxon>Viridiplantae</taxon>
        <taxon>Streptophyta</taxon>
        <taxon>Embryophyta</taxon>
        <taxon>Tracheophyta</taxon>
        <taxon>Spermatophyta</taxon>
        <taxon>Magnoliopsida</taxon>
        <taxon>eudicotyledons</taxon>
        <taxon>Gunneridae</taxon>
        <taxon>Pentapetalae</taxon>
        <taxon>asterids</taxon>
        <taxon>campanulids</taxon>
        <taxon>Asterales</taxon>
        <taxon>Asteraceae</taxon>
        <taxon>Asteroideae</taxon>
        <taxon>Heliantheae alliance</taxon>
        <taxon>Heliantheae</taxon>
        <taxon>Ambrosia</taxon>
    </lineage>
</organism>
<dbReference type="AlphaFoldDB" id="A0AAD5GC22"/>
<evidence type="ECO:0000313" key="1">
    <source>
        <dbReference type="EMBL" id="KAI7736572.1"/>
    </source>
</evidence>
<dbReference type="Proteomes" id="UP001206925">
    <property type="component" value="Unassembled WGS sequence"/>
</dbReference>
<sequence>MCRFHLPPPYAGPMQPITNLEKILMNMWINKFPTQDSILNAQKGSEIFGQHGWTCGKEKGMVVSGVKTLSAVVWDLYGRDSGVIGQALCGLPGNYQDQKMGVATLVWPLWAQKPIERLMNTVEAKIYWAIYGQVFGNGGCNSRQTCASGEVEDVDSSYVDPGIVVASGPGCKACGK</sequence>
<comment type="caution">
    <text evidence="1">The sequence shown here is derived from an EMBL/GenBank/DDBJ whole genome shotgun (WGS) entry which is preliminary data.</text>
</comment>
<gene>
    <name evidence="1" type="ORF">M8C21_028051</name>
</gene>
<keyword evidence="2" id="KW-1185">Reference proteome</keyword>
<reference evidence="1" key="1">
    <citation type="submission" date="2022-06" db="EMBL/GenBank/DDBJ databases">
        <title>Uncovering the hologenomic basis of an extraordinary plant invasion.</title>
        <authorList>
            <person name="Bieker V.C."/>
            <person name="Martin M.D."/>
            <person name="Gilbert T."/>
            <person name="Hodgins K."/>
            <person name="Battlay P."/>
            <person name="Petersen B."/>
            <person name="Wilson J."/>
        </authorList>
    </citation>
    <scope>NUCLEOTIDE SEQUENCE</scope>
    <source>
        <strain evidence="1">AA19_3_7</strain>
        <tissue evidence="1">Leaf</tissue>
    </source>
</reference>